<dbReference type="PANTHER" id="PTHR12357">
    <property type="entry name" value="YTH YT521-B HOMOLOGY DOMAIN-CONTAINING"/>
    <property type="match status" value="1"/>
</dbReference>
<feature type="compositionally biased region" description="Basic and acidic residues" evidence="2">
    <location>
        <begin position="313"/>
        <end position="326"/>
    </location>
</feature>
<accession>A0A8S9KIJ4</accession>
<comment type="caution">
    <text evidence="4">The sequence shown here is derived from an EMBL/GenBank/DDBJ whole genome shotgun (WGS) entry which is preliminary data.</text>
</comment>
<evidence type="ECO:0000256" key="1">
    <source>
        <dbReference type="RuleBase" id="RU369095"/>
    </source>
</evidence>
<comment type="function">
    <text evidence="1">Specifically recognizes and binds N6-methyladenosine (m6A)-containing RNAs, and regulates mRNA stability. M6A is a modification present at internal sites of mRNAs and some non-coding RNAs and plays a role in mRNA stability and processing.</text>
</comment>
<dbReference type="EMBL" id="QGKY02000164">
    <property type="protein sequence ID" value="KAF2595090.1"/>
    <property type="molecule type" value="Genomic_DNA"/>
</dbReference>
<dbReference type="GO" id="GO:0003729">
    <property type="term" value="F:mRNA binding"/>
    <property type="evidence" value="ECO:0007669"/>
    <property type="project" value="UniProtKB-UniRule"/>
</dbReference>
<protein>
    <recommendedName>
        <fullName evidence="1">YTH domain-containing family protein</fullName>
    </recommendedName>
</protein>
<dbReference type="InterPro" id="IPR045168">
    <property type="entry name" value="YTH_prot"/>
</dbReference>
<keyword evidence="1" id="KW-0694">RNA-binding</keyword>
<dbReference type="InterPro" id="IPR007275">
    <property type="entry name" value="YTH_domain"/>
</dbReference>
<dbReference type="GO" id="GO:1990247">
    <property type="term" value="F:N6-methyladenosine-containing RNA reader activity"/>
    <property type="evidence" value="ECO:0007669"/>
    <property type="project" value="UniProtKB-UniRule"/>
</dbReference>
<dbReference type="PANTHER" id="PTHR12357:SF74">
    <property type="entry name" value="YTH DOMAIN-CONTAINING FAMILY PROTEIN"/>
    <property type="match status" value="1"/>
</dbReference>
<feature type="domain" description="YTH" evidence="3">
    <location>
        <begin position="361"/>
        <end position="493"/>
    </location>
</feature>
<reference evidence="4" key="1">
    <citation type="submission" date="2019-12" db="EMBL/GenBank/DDBJ databases">
        <title>Genome sequencing and annotation of Brassica cretica.</title>
        <authorList>
            <person name="Studholme D.J."/>
            <person name="Sarris P.F."/>
        </authorList>
    </citation>
    <scope>NUCLEOTIDE SEQUENCE</scope>
    <source>
        <strain evidence="4">PFS-102/07</strain>
        <tissue evidence="4">Leaf</tissue>
    </source>
</reference>
<dbReference type="PROSITE" id="PS50882">
    <property type="entry name" value="YTH"/>
    <property type="match status" value="1"/>
</dbReference>
<dbReference type="Pfam" id="PF04146">
    <property type="entry name" value="YTH"/>
    <property type="match status" value="1"/>
</dbReference>
<sequence>MTTGVVTLLPTLANNHGLLIYLLAKHVRSTSSGTCGGVALRINAQFTPSKKGCCLISVAPRLYAILFLGSLTNSPLIKSLAAELTFGTSGAPDLSRYAASRDVLRWIEKKHHLAIDDMVKNLKVDPLAKVVSASTTSMKSRHSEPYYDTLETYQGLPCPYGGYYGFYCPSLDGSVGEAKNNGYYSYGTEAQYPVMQGENGSLVYMMPGFQSYDVSSTYMPISPACVSSQALHSPMYAAQGYYQNQYGYGDVSFPTYLWEDKYVYGVASSNKPLKQNISSSSSSFNPSNYYSKTKTSFTSQSTGARPKKSGVLNRDETEKAKARNKDNVNSTEGECESCVGSVMIKRDQYNLPSFETTYEEAMFFVIKSYSEDDIHKSIKYNVWSSTLSGNKKLDSAFQESQKKVAEKGGTCPVFLFFSVNASGQFCGVAEMTGRVDYEKSMDFWQQDKWTGYFPVKWHIIKDVPNPQLRHIILENNENKPVTNSRDTQEFCNH</sequence>
<evidence type="ECO:0000313" key="4">
    <source>
        <dbReference type="EMBL" id="KAF2595090.1"/>
    </source>
</evidence>
<dbReference type="GO" id="GO:0005737">
    <property type="term" value="C:cytoplasm"/>
    <property type="evidence" value="ECO:0007669"/>
    <property type="project" value="TreeGrafter"/>
</dbReference>
<dbReference type="Gene3D" id="3.10.590.10">
    <property type="entry name" value="ph1033 like domains"/>
    <property type="match status" value="1"/>
</dbReference>
<proteinExistence type="inferred from homology"/>
<evidence type="ECO:0000256" key="2">
    <source>
        <dbReference type="SAM" id="MobiDB-lite"/>
    </source>
</evidence>
<name>A0A8S9KIJ4_BRACR</name>
<gene>
    <name evidence="4" type="ORF">F2Q70_00045719</name>
</gene>
<feature type="region of interest" description="Disordered" evidence="2">
    <location>
        <begin position="294"/>
        <end position="331"/>
    </location>
</feature>
<dbReference type="AlphaFoldDB" id="A0A8S9KIJ4"/>
<comment type="similarity">
    <text evidence="1">Belongs to the YTHDF family.</text>
</comment>
<dbReference type="GO" id="GO:0061157">
    <property type="term" value="P:mRNA destabilization"/>
    <property type="evidence" value="ECO:0007669"/>
    <property type="project" value="TreeGrafter"/>
</dbReference>
<organism evidence="4">
    <name type="scientific">Brassica cretica</name>
    <name type="common">Mustard</name>
    <dbReference type="NCBI Taxonomy" id="69181"/>
    <lineage>
        <taxon>Eukaryota</taxon>
        <taxon>Viridiplantae</taxon>
        <taxon>Streptophyta</taxon>
        <taxon>Embryophyta</taxon>
        <taxon>Tracheophyta</taxon>
        <taxon>Spermatophyta</taxon>
        <taxon>Magnoliopsida</taxon>
        <taxon>eudicotyledons</taxon>
        <taxon>Gunneridae</taxon>
        <taxon>Pentapetalae</taxon>
        <taxon>rosids</taxon>
        <taxon>malvids</taxon>
        <taxon>Brassicales</taxon>
        <taxon>Brassicaceae</taxon>
        <taxon>Brassiceae</taxon>
        <taxon>Brassica</taxon>
    </lineage>
</organism>
<dbReference type="CDD" id="cd21134">
    <property type="entry name" value="YTH"/>
    <property type="match status" value="1"/>
</dbReference>
<evidence type="ECO:0000259" key="3">
    <source>
        <dbReference type="PROSITE" id="PS50882"/>
    </source>
</evidence>